<dbReference type="OrthoDB" id="1904509at2"/>
<reference evidence="1 2" key="1">
    <citation type="submission" date="2020-01" db="EMBL/GenBank/DDBJ databases">
        <title>Paenibacillus soybeanensis sp. nov. isolated from the nodules of soybean (Glycine max(L.) Merr).</title>
        <authorList>
            <person name="Wang H."/>
        </authorList>
    </citation>
    <scope>NUCLEOTIDE SEQUENCE [LARGE SCALE GENOMIC DNA]</scope>
    <source>
        <strain evidence="1 2">DSM 23054</strain>
    </source>
</reference>
<evidence type="ECO:0000313" key="1">
    <source>
        <dbReference type="EMBL" id="NBC69105.1"/>
    </source>
</evidence>
<name>A0A7X5C0B6_9BACL</name>
<dbReference type="PROSITE" id="PS51257">
    <property type="entry name" value="PROKAR_LIPOPROTEIN"/>
    <property type="match status" value="1"/>
</dbReference>
<proteinExistence type="predicted"/>
<dbReference type="RefSeq" id="WP_161696618.1">
    <property type="nucleotide sequence ID" value="NZ_JAAAMU010000004.1"/>
</dbReference>
<dbReference type="Proteomes" id="UP000558113">
    <property type="component" value="Unassembled WGS sequence"/>
</dbReference>
<evidence type="ECO:0000313" key="2">
    <source>
        <dbReference type="Proteomes" id="UP000558113"/>
    </source>
</evidence>
<protein>
    <recommendedName>
        <fullName evidence="3">Lipoprotein</fullName>
    </recommendedName>
</protein>
<gene>
    <name evidence="1" type="ORF">GT003_08895</name>
</gene>
<organism evidence="1 2">
    <name type="scientific">Paenibacillus sacheonensis</name>
    <dbReference type="NCBI Taxonomy" id="742054"/>
    <lineage>
        <taxon>Bacteria</taxon>
        <taxon>Bacillati</taxon>
        <taxon>Bacillota</taxon>
        <taxon>Bacilli</taxon>
        <taxon>Bacillales</taxon>
        <taxon>Paenibacillaceae</taxon>
        <taxon>Paenibacillus</taxon>
    </lineage>
</organism>
<sequence>MKVLLSILLFALLIGCTDRRDTPRDQLENKRFLENKGYHVISYEGRADRYELTRQKLVALPYMMHWALQPVDPGDYLGKTVDVEQFIVDDHPLAEGKVDVYVYVVDRRPIGGNSYPHGDASDGGYWSLEGKTLEEIQPKSKSYQEWRKDWVDRYSE</sequence>
<dbReference type="EMBL" id="JAAAMU010000004">
    <property type="protein sequence ID" value="NBC69105.1"/>
    <property type="molecule type" value="Genomic_DNA"/>
</dbReference>
<keyword evidence="2" id="KW-1185">Reference proteome</keyword>
<evidence type="ECO:0008006" key="3">
    <source>
        <dbReference type="Google" id="ProtNLM"/>
    </source>
</evidence>
<accession>A0A7X5C0B6</accession>
<comment type="caution">
    <text evidence="1">The sequence shown here is derived from an EMBL/GenBank/DDBJ whole genome shotgun (WGS) entry which is preliminary data.</text>
</comment>
<dbReference type="AlphaFoldDB" id="A0A7X5C0B6"/>